<proteinExistence type="predicted"/>
<dbReference type="InterPro" id="IPR000326">
    <property type="entry name" value="PAP2/HPO"/>
</dbReference>
<evidence type="ECO:0000313" key="3">
    <source>
        <dbReference type="Proteomes" id="UP000241208"/>
    </source>
</evidence>
<reference evidence="2 3" key="1">
    <citation type="journal article" date="2016" name="Front. Microbiol.">
        <title>Comprehensive Phylogenetic Analysis of Bovine Non-aureus Staphylococci Species Based on Whole-Genome Sequencing.</title>
        <authorList>
            <person name="Naushad S."/>
            <person name="Barkema H.W."/>
            <person name="Luby C."/>
            <person name="Condas L.A."/>
            <person name="Nobrega D.B."/>
            <person name="Carson D.A."/>
            <person name="De Buck J."/>
        </authorList>
    </citation>
    <scope>NUCLEOTIDE SEQUENCE [LARGE SCALE GENOMIC DNA]</scope>
    <source>
        <strain evidence="2 3">SNUC 3829</strain>
    </source>
</reference>
<dbReference type="CDD" id="cd03392">
    <property type="entry name" value="PAP2_like_2"/>
    <property type="match status" value="1"/>
</dbReference>
<dbReference type="GO" id="GO:0016020">
    <property type="term" value="C:membrane"/>
    <property type="evidence" value="ECO:0007669"/>
    <property type="project" value="UniProtKB-SubCell"/>
</dbReference>
<dbReference type="Pfam" id="PF01569">
    <property type="entry name" value="PAP2"/>
    <property type="match status" value="1"/>
</dbReference>
<comment type="caution">
    <text evidence="2">The sequence shown here is derived from an EMBL/GenBank/DDBJ whole genome shotgun (WGS) entry which is preliminary data.</text>
</comment>
<evidence type="ECO:0000313" key="2">
    <source>
        <dbReference type="EMBL" id="PTF67300.1"/>
    </source>
</evidence>
<dbReference type="Proteomes" id="UP000241208">
    <property type="component" value="Unassembled WGS sequence"/>
</dbReference>
<gene>
    <name evidence="2" type="ORF">BUY34_01705</name>
</gene>
<dbReference type="EMBL" id="PYZR01000010">
    <property type="protein sequence ID" value="PTF67300.1"/>
    <property type="molecule type" value="Genomic_DNA"/>
</dbReference>
<dbReference type="PANTHER" id="PTHR14969:SF13">
    <property type="entry name" value="AT30094P"/>
    <property type="match status" value="1"/>
</dbReference>
<organism evidence="2 3">
    <name type="scientific">Staphylococcus cohnii</name>
    <dbReference type="NCBI Taxonomy" id="29382"/>
    <lineage>
        <taxon>Bacteria</taxon>
        <taxon>Bacillati</taxon>
        <taxon>Bacillota</taxon>
        <taxon>Bacilli</taxon>
        <taxon>Bacillales</taxon>
        <taxon>Staphylococcaceae</taxon>
        <taxon>Staphylococcus</taxon>
        <taxon>Staphylococcus cohnii species complex</taxon>
    </lineage>
</organism>
<dbReference type="Gene3D" id="1.20.144.10">
    <property type="entry name" value="Phosphatidic acid phosphatase type 2/haloperoxidase"/>
    <property type="match status" value="1"/>
</dbReference>
<sequence>MTRILKITLPVILLIAILIGIAIGIAKPIDQGIYNMLHTYLNIDVIKQYLYFVSTIFDPKICLILTLCVLAVLFFYHKFKFLWYGFWCFSVFLIGTFMKYVIQRSRPSEHFDGYSFPSMHVLSVCILVSLILLIKRNKTLYCIAIILVASIIVSRIYVGAHYFTDTMGSLLVISVMIQSLNYNNHASEKLDKIE</sequence>
<dbReference type="InterPro" id="IPR036938">
    <property type="entry name" value="PAP2/HPO_sf"/>
</dbReference>
<accession>A0A2T4LV96</accession>
<dbReference type="SMART" id="SM00014">
    <property type="entry name" value="acidPPc"/>
    <property type="match status" value="1"/>
</dbReference>
<evidence type="ECO:0000259" key="1">
    <source>
        <dbReference type="SMART" id="SM00014"/>
    </source>
</evidence>
<protein>
    <submittedName>
        <fullName evidence="2">Phosphatase PAP2 family protein</fullName>
    </submittedName>
</protein>
<dbReference type="SUPFAM" id="SSF48317">
    <property type="entry name" value="Acid phosphatase/Vanadium-dependent haloperoxidase"/>
    <property type="match status" value="1"/>
</dbReference>
<dbReference type="PANTHER" id="PTHR14969">
    <property type="entry name" value="SPHINGOSINE-1-PHOSPHATE PHOSPHOHYDROLASE"/>
    <property type="match status" value="1"/>
</dbReference>
<dbReference type="AlphaFoldDB" id="A0A2T4LV96"/>
<dbReference type="STRING" id="29382.BZ166_04105"/>
<dbReference type="RefSeq" id="WP_107384193.1">
    <property type="nucleotide sequence ID" value="NZ_CP126540.1"/>
</dbReference>
<name>A0A2T4LV96_9STAP</name>
<feature type="domain" description="Phosphatidic acid phosphatase type 2/haloperoxidase" evidence="1">
    <location>
        <begin position="81"/>
        <end position="181"/>
    </location>
</feature>